<evidence type="ECO:0000313" key="3">
    <source>
        <dbReference type="EMBL" id="KAF2662400.1"/>
    </source>
</evidence>
<sequence length="627" mass="70853">MYDMIFLSTAVTDALRQFMNPVAAIWGKWEGSKATPSTPDATHCCRDDSPPNHIVRMTTTTIGFAPRLPNDRFNIKHVWTCDLDDIECRDEEVDGNPMEEEATSFDSEHDSSSVSSDDDSDPSTVLTEVDENDEGDGAPAKEEEDDDDEPANLRADWEPILALPQKRFNELLASHLTLDHCAQHLDNSQSQDTQDYPADVDLDFECVGEFKGGFNHVRLISTSTGTYAIKVPCTGTPSRWHEFDAYMLRSEAQTMQYIRTHASMPAPEVIAWSDTLDNPLGAPYIIMKAVAGVPAMDIWYDRDENGEYDLENADKPSTECMAKRETMLRSLADTMARLGRLRFERTGVLDFEQGPDEPEPAPVYTWATKDVLEGLTEEELGTDKAFVCQPSFSVSHKFWRAALDDVLPRIQREDENEDDHTREKSLRVFMEMLLACEPFTPSSTTTTSDENKHPESFILRHDDLNLQNIFVDPSTGHVTSILDWDDVRAVPVCLGYTSLPDFLKADWCPNFSSYRDIHMPWELERYRAIYSDAMREATRAEGLDVDEAKCTPKSAIYDAVMCALMPAMAHHGADVLGVARKLLREIRGTRGMEFWDAVEHLGEGWDQGREYMQNEMRRVLRPADGGL</sequence>
<feature type="domain" description="Aminoglycoside phosphotransferase" evidence="2">
    <location>
        <begin position="248"/>
        <end position="488"/>
    </location>
</feature>
<dbReference type="SUPFAM" id="SSF56112">
    <property type="entry name" value="Protein kinase-like (PK-like)"/>
    <property type="match status" value="1"/>
</dbReference>
<dbReference type="PANTHER" id="PTHR21310">
    <property type="entry name" value="AMINOGLYCOSIDE PHOSPHOTRANSFERASE-RELATED-RELATED"/>
    <property type="match status" value="1"/>
</dbReference>
<gene>
    <name evidence="3" type="ORF">K491DRAFT_177370</name>
</gene>
<evidence type="ECO:0000259" key="2">
    <source>
        <dbReference type="Pfam" id="PF01636"/>
    </source>
</evidence>
<accession>A0A6A6TRH3</accession>
<feature type="compositionally biased region" description="Acidic residues" evidence="1">
    <location>
        <begin position="128"/>
        <end position="150"/>
    </location>
</feature>
<dbReference type="Gene3D" id="3.90.1200.10">
    <property type="match status" value="1"/>
</dbReference>
<dbReference type="OrthoDB" id="10003767at2759"/>
<protein>
    <recommendedName>
        <fullName evidence="2">Aminoglycoside phosphotransferase domain-containing protein</fullName>
    </recommendedName>
</protein>
<dbReference type="AlphaFoldDB" id="A0A6A6TRH3"/>
<organism evidence="3 4">
    <name type="scientific">Lophiostoma macrostomum CBS 122681</name>
    <dbReference type="NCBI Taxonomy" id="1314788"/>
    <lineage>
        <taxon>Eukaryota</taxon>
        <taxon>Fungi</taxon>
        <taxon>Dikarya</taxon>
        <taxon>Ascomycota</taxon>
        <taxon>Pezizomycotina</taxon>
        <taxon>Dothideomycetes</taxon>
        <taxon>Pleosporomycetidae</taxon>
        <taxon>Pleosporales</taxon>
        <taxon>Lophiostomataceae</taxon>
        <taxon>Lophiostoma</taxon>
    </lineage>
</organism>
<dbReference type="InterPro" id="IPR002575">
    <property type="entry name" value="Aminoglycoside_PTrfase"/>
</dbReference>
<proteinExistence type="predicted"/>
<name>A0A6A6TRH3_9PLEO</name>
<feature type="region of interest" description="Disordered" evidence="1">
    <location>
        <begin position="95"/>
        <end position="151"/>
    </location>
</feature>
<dbReference type="InterPro" id="IPR011009">
    <property type="entry name" value="Kinase-like_dom_sf"/>
</dbReference>
<reference evidence="3" key="1">
    <citation type="journal article" date="2020" name="Stud. Mycol.">
        <title>101 Dothideomycetes genomes: a test case for predicting lifestyles and emergence of pathogens.</title>
        <authorList>
            <person name="Haridas S."/>
            <person name="Albert R."/>
            <person name="Binder M."/>
            <person name="Bloem J."/>
            <person name="Labutti K."/>
            <person name="Salamov A."/>
            <person name="Andreopoulos B."/>
            <person name="Baker S."/>
            <person name="Barry K."/>
            <person name="Bills G."/>
            <person name="Bluhm B."/>
            <person name="Cannon C."/>
            <person name="Castanera R."/>
            <person name="Culley D."/>
            <person name="Daum C."/>
            <person name="Ezra D."/>
            <person name="Gonzalez J."/>
            <person name="Henrissat B."/>
            <person name="Kuo A."/>
            <person name="Liang C."/>
            <person name="Lipzen A."/>
            <person name="Lutzoni F."/>
            <person name="Magnuson J."/>
            <person name="Mondo S."/>
            <person name="Nolan M."/>
            <person name="Ohm R."/>
            <person name="Pangilinan J."/>
            <person name="Park H.-J."/>
            <person name="Ramirez L."/>
            <person name="Alfaro M."/>
            <person name="Sun H."/>
            <person name="Tritt A."/>
            <person name="Yoshinaga Y."/>
            <person name="Zwiers L.-H."/>
            <person name="Turgeon B."/>
            <person name="Goodwin S."/>
            <person name="Spatafora J."/>
            <person name="Crous P."/>
            <person name="Grigoriev I."/>
        </authorList>
    </citation>
    <scope>NUCLEOTIDE SEQUENCE</scope>
    <source>
        <strain evidence="3">CBS 122681</strain>
    </source>
</reference>
<evidence type="ECO:0000256" key="1">
    <source>
        <dbReference type="SAM" id="MobiDB-lite"/>
    </source>
</evidence>
<dbReference type="EMBL" id="MU004289">
    <property type="protein sequence ID" value="KAF2662400.1"/>
    <property type="molecule type" value="Genomic_DNA"/>
</dbReference>
<evidence type="ECO:0000313" key="4">
    <source>
        <dbReference type="Proteomes" id="UP000799324"/>
    </source>
</evidence>
<keyword evidence="4" id="KW-1185">Reference proteome</keyword>
<dbReference type="PANTHER" id="PTHR21310:SF51">
    <property type="entry name" value="AMINOGLYCOSIDE PHOSPHOTRANSFERASE DOMAIN-CONTAINING PROTEIN"/>
    <property type="match status" value="1"/>
</dbReference>
<dbReference type="Proteomes" id="UP000799324">
    <property type="component" value="Unassembled WGS sequence"/>
</dbReference>
<dbReference type="Pfam" id="PF01636">
    <property type="entry name" value="APH"/>
    <property type="match status" value="1"/>
</dbReference>
<dbReference type="InterPro" id="IPR051678">
    <property type="entry name" value="AGP_Transferase"/>
</dbReference>